<sequence length="51" mass="5770">MEFILRLHDQGRALRIWSKFNAGIVCEGKAGRKEGRKPGKGGENNCERKAR</sequence>
<organism evidence="2 3">
    <name type="scientific">Portunus trituberculatus</name>
    <name type="common">Swimming crab</name>
    <name type="synonym">Neptunus trituberculatus</name>
    <dbReference type="NCBI Taxonomy" id="210409"/>
    <lineage>
        <taxon>Eukaryota</taxon>
        <taxon>Metazoa</taxon>
        <taxon>Ecdysozoa</taxon>
        <taxon>Arthropoda</taxon>
        <taxon>Crustacea</taxon>
        <taxon>Multicrustacea</taxon>
        <taxon>Malacostraca</taxon>
        <taxon>Eumalacostraca</taxon>
        <taxon>Eucarida</taxon>
        <taxon>Decapoda</taxon>
        <taxon>Pleocyemata</taxon>
        <taxon>Brachyura</taxon>
        <taxon>Eubrachyura</taxon>
        <taxon>Portunoidea</taxon>
        <taxon>Portunidae</taxon>
        <taxon>Portuninae</taxon>
        <taxon>Portunus</taxon>
    </lineage>
</organism>
<evidence type="ECO:0000256" key="1">
    <source>
        <dbReference type="SAM" id="MobiDB-lite"/>
    </source>
</evidence>
<feature type="region of interest" description="Disordered" evidence="1">
    <location>
        <begin position="30"/>
        <end position="51"/>
    </location>
</feature>
<keyword evidence="3" id="KW-1185">Reference proteome</keyword>
<evidence type="ECO:0000313" key="2">
    <source>
        <dbReference type="EMBL" id="MPC99627.1"/>
    </source>
</evidence>
<evidence type="ECO:0000313" key="3">
    <source>
        <dbReference type="Proteomes" id="UP000324222"/>
    </source>
</evidence>
<protein>
    <submittedName>
        <fullName evidence="2">Uncharacterized protein</fullName>
    </submittedName>
</protein>
<dbReference type="EMBL" id="VSRR010119155">
    <property type="protein sequence ID" value="MPC99627.1"/>
    <property type="molecule type" value="Genomic_DNA"/>
</dbReference>
<dbReference type="AlphaFoldDB" id="A0A5B7K2J9"/>
<reference evidence="2 3" key="1">
    <citation type="submission" date="2019-05" db="EMBL/GenBank/DDBJ databases">
        <title>Another draft genome of Portunus trituberculatus and its Hox gene families provides insights of decapod evolution.</title>
        <authorList>
            <person name="Jeong J.-H."/>
            <person name="Song I."/>
            <person name="Kim S."/>
            <person name="Choi T."/>
            <person name="Kim D."/>
            <person name="Ryu S."/>
            <person name="Kim W."/>
        </authorList>
    </citation>
    <scope>NUCLEOTIDE SEQUENCE [LARGE SCALE GENOMIC DNA]</scope>
    <source>
        <tissue evidence="2">Muscle</tissue>
    </source>
</reference>
<proteinExistence type="predicted"/>
<accession>A0A5B7K2J9</accession>
<comment type="caution">
    <text evidence="2">The sequence shown here is derived from an EMBL/GenBank/DDBJ whole genome shotgun (WGS) entry which is preliminary data.</text>
</comment>
<dbReference type="Proteomes" id="UP000324222">
    <property type="component" value="Unassembled WGS sequence"/>
</dbReference>
<gene>
    <name evidence="2" type="ORF">E2C01_095054</name>
</gene>
<name>A0A5B7K2J9_PORTR</name>